<sequence>MADTRCLSKNRQTPNSSPLLIAKRRNTHSIPDVDSLLNTPQKKKIYPPPHVGALSRASSRGLWPLGKKSYLPAQGKRLLVFQPTHTSDGPIETISQEGMFVIFCCEED</sequence>
<feature type="compositionally biased region" description="Polar residues" evidence="1">
    <location>
        <begin position="7"/>
        <end position="18"/>
    </location>
</feature>
<keyword evidence="3" id="KW-1185">Reference proteome</keyword>
<reference evidence="2 3" key="1">
    <citation type="submission" date="2021-06" db="EMBL/GenBank/DDBJ databases">
        <title>Caerostris extrusa draft genome.</title>
        <authorList>
            <person name="Kono N."/>
            <person name="Arakawa K."/>
        </authorList>
    </citation>
    <scope>NUCLEOTIDE SEQUENCE [LARGE SCALE GENOMIC DNA]</scope>
</reference>
<organism evidence="2 3">
    <name type="scientific">Caerostris extrusa</name>
    <name type="common">Bark spider</name>
    <name type="synonym">Caerostris bankana</name>
    <dbReference type="NCBI Taxonomy" id="172846"/>
    <lineage>
        <taxon>Eukaryota</taxon>
        <taxon>Metazoa</taxon>
        <taxon>Ecdysozoa</taxon>
        <taxon>Arthropoda</taxon>
        <taxon>Chelicerata</taxon>
        <taxon>Arachnida</taxon>
        <taxon>Araneae</taxon>
        <taxon>Araneomorphae</taxon>
        <taxon>Entelegynae</taxon>
        <taxon>Araneoidea</taxon>
        <taxon>Araneidae</taxon>
        <taxon>Caerostris</taxon>
    </lineage>
</organism>
<evidence type="ECO:0000256" key="1">
    <source>
        <dbReference type="SAM" id="MobiDB-lite"/>
    </source>
</evidence>
<dbReference type="EMBL" id="BPLR01004361">
    <property type="protein sequence ID" value="GIX94324.1"/>
    <property type="molecule type" value="Genomic_DNA"/>
</dbReference>
<feature type="region of interest" description="Disordered" evidence="1">
    <location>
        <begin position="1"/>
        <end position="51"/>
    </location>
</feature>
<name>A0AAV4PCJ1_CAEEX</name>
<protein>
    <submittedName>
        <fullName evidence="2">Uncharacterized protein</fullName>
    </submittedName>
</protein>
<evidence type="ECO:0000313" key="3">
    <source>
        <dbReference type="Proteomes" id="UP001054945"/>
    </source>
</evidence>
<accession>A0AAV4PCJ1</accession>
<dbReference type="Proteomes" id="UP001054945">
    <property type="component" value="Unassembled WGS sequence"/>
</dbReference>
<gene>
    <name evidence="2" type="ORF">CEXT_729961</name>
</gene>
<evidence type="ECO:0000313" key="2">
    <source>
        <dbReference type="EMBL" id="GIX94324.1"/>
    </source>
</evidence>
<dbReference type="AlphaFoldDB" id="A0AAV4PCJ1"/>
<comment type="caution">
    <text evidence="2">The sequence shown here is derived from an EMBL/GenBank/DDBJ whole genome shotgun (WGS) entry which is preliminary data.</text>
</comment>
<proteinExistence type="predicted"/>